<dbReference type="OMA" id="RRRMIMR"/>
<dbReference type="InterPro" id="IPR058563">
    <property type="entry name" value="Trs120_TRAPPC9_N"/>
</dbReference>
<feature type="domain" description="Trs120/TRAPPC9 N-terminal" evidence="1">
    <location>
        <begin position="7"/>
        <end position="358"/>
    </location>
</feature>
<dbReference type="PANTHER" id="PTHR21512">
    <property type="entry name" value="TRAFFICKING PROTEIN PARTICLE COMPLEX SUBUNIT 9"/>
    <property type="match status" value="1"/>
</dbReference>
<evidence type="ECO:0000259" key="1">
    <source>
        <dbReference type="Pfam" id="PF08626"/>
    </source>
</evidence>
<dbReference type="GO" id="GO:0005802">
    <property type="term" value="C:trans-Golgi network"/>
    <property type="evidence" value="ECO:0007669"/>
    <property type="project" value="TreeGrafter"/>
</dbReference>
<dbReference type="Proteomes" id="UP000030745">
    <property type="component" value="Unassembled WGS sequence"/>
</dbReference>
<reference evidence="2 3" key="1">
    <citation type="journal article" date="2013" name="PLoS Genet.">
        <title>Distinctive expansion of potential virulence genes in the genome of the oomycete fish pathogen Saprolegnia parasitica.</title>
        <authorList>
            <person name="Jiang R.H."/>
            <person name="de Bruijn I."/>
            <person name="Haas B.J."/>
            <person name="Belmonte R."/>
            <person name="Lobach L."/>
            <person name="Christie J."/>
            <person name="van den Ackerveken G."/>
            <person name="Bottin A."/>
            <person name="Bulone V."/>
            <person name="Diaz-Moreno S.M."/>
            <person name="Dumas B."/>
            <person name="Fan L."/>
            <person name="Gaulin E."/>
            <person name="Govers F."/>
            <person name="Grenville-Briggs L.J."/>
            <person name="Horner N.R."/>
            <person name="Levin J.Z."/>
            <person name="Mammella M."/>
            <person name="Meijer H.J."/>
            <person name="Morris P."/>
            <person name="Nusbaum C."/>
            <person name="Oome S."/>
            <person name="Phillips A.J."/>
            <person name="van Rooyen D."/>
            <person name="Rzeszutek E."/>
            <person name="Saraiva M."/>
            <person name="Secombes C.J."/>
            <person name="Seidl M.F."/>
            <person name="Snel B."/>
            <person name="Stassen J.H."/>
            <person name="Sykes S."/>
            <person name="Tripathy S."/>
            <person name="van den Berg H."/>
            <person name="Vega-Arreguin J.C."/>
            <person name="Wawra S."/>
            <person name="Young S.K."/>
            <person name="Zeng Q."/>
            <person name="Dieguez-Uribeondo J."/>
            <person name="Russ C."/>
            <person name="Tyler B.M."/>
            <person name="van West P."/>
        </authorList>
    </citation>
    <scope>NUCLEOTIDE SEQUENCE [LARGE SCALE GENOMIC DNA]</scope>
    <source>
        <strain evidence="2 3">CBS 223.65</strain>
    </source>
</reference>
<proteinExistence type="predicted"/>
<organism evidence="2 3">
    <name type="scientific">Saprolegnia parasitica (strain CBS 223.65)</name>
    <dbReference type="NCBI Taxonomy" id="695850"/>
    <lineage>
        <taxon>Eukaryota</taxon>
        <taxon>Sar</taxon>
        <taxon>Stramenopiles</taxon>
        <taxon>Oomycota</taxon>
        <taxon>Saprolegniomycetes</taxon>
        <taxon>Saprolegniales</taxon>
        <taxon>Saprolegniaceae</taxon>
        <taxon>Saprolegnia</taxon>
    </lineage>
</organism>
<dbReference type="EMBL" id="KK583281">
    <property type="protein sequence ID" value="KDO21720.1"/>
    <property type="molecule type" value="Genomic_DNA"/>
</dbReference>
<evidence type="ECO:0000313" key="3">
    <source>
        <dbReference type="Proteomes" id="UP000030745"/>
    </source>
</evidence>
<accession>A0A067BY19</accession>
<dbReference type="KEGG" id="spar:SPRG_13136"/>
<evidence type="ECO:0000313" key="2">
    <source>
        <dbReference type="EMBL" id="KDO21720.1"/>
    </source>
</evidence>
<name>A0A067BY19_SAPPC</name>
<dbReference type="OrthoDB" id="27962at2759"/>
<sequence length="956" mass="105329">MGLHANAEILVYTMPVGNLSMELYEEYMGVLQSAAVIPISSLTRPGGYSAELSPFRSLSWESSQAIKYRFLDMNRVLHLPCEEVHASRRPLALLGICHCPTTENLREAYHHFTTVAAQFPTTIAHKCFAFEHAFGAGTLDDVAVLDNLVMFPLAAPLSDGHTTVSLHLQVVLDSLTVTILMSLESSIRAAVRQHQQTGSAATTDQATADAQLGRKSIRSKMALRRRRFLCRRYRWQRRRGEPDRARWSHPPRRHRRRRRVAVRWLWLAIMSYFDECLGTGLLGLLEKEPRGRRRMIMRQRKLMGDYSLLLACYSDALEFYLSALDGLREDERRASSAFSDTLWLAAALEGYVTSLVLLVAPPFPGGNTTNVKLNVEVIEKASEAIVLYAKAHCFGLEARLVSAIGDYYVAVHAHLSAQKGTADEAIWVRQLALETHARLVVCFPSLSVDLRLQHLLEMAAQCGPLRCVRKQAFFLHEAASLLVYKHRLASPPKVADLRAALFLDQVALELLDDATSWVHLRFLVLRQLVAIARICHASPDTIVRYALALLQLLTALRRDAASATPVSMPSNIWNDGFLEPFSSSTAETDRVPAPLHVKTQSVYYAPPPSYEKDVRKAMANASFFGVKHLPTTMAAATTPRLLSTPRQLMTAVLNVPTSFGVSDSARENHRRVDVTAKSADAETPFLELHTDIDVALWQGACWALLQSDPGSRTRTVVPLLDRLLDVRSMTPLAPRPLVPASEVRRLVDPVAAKATFMYNPFQAKTTASATTVATSYVYALGDLVGIDVEAANPLDIALVLPQLQAYCSGHMLAYPAAASLTPRQARVSVLLTLRPQAVGDLVLEGVDCILPQQTLQYRLPRPVSLQVVDAIALADWKGADGPVTLFANEDRVLPISLRNASTAQSMDDVTLLLSVHRQTDGFHAPATTILALGAPGRVAIADFAIAWDAVALNSDV</sequence>
<dbReference type="PANTHER" id="PTHR21512:SF5">
    <property type="entry name" value="TRAFFICKING PROTEIN PARTICLE COMPLEX SUBUNIT 9"/>
    <property type="match status" value="1"/>
</dbReference>
<gene>
    <name evidence="2" type="ORF">SPRG_13136</name>
</gene>
<dbReference type="GeneID" id="24135036"/>
<dbReference type="AlphaFoldDB" id="A0A067BY19"/>
<dbReference type="VEuPathDB" id="FungiDB:SPRG_13136"/>
<protein>
    <recommendedName>
        <fullName evidence="1">Trs120/TRAPPC9 N-terminal domain-containing protein</fullName>
    </recommendedName>
</protein>
<dbReference type="InterPro" id="IPR013935">
    <property type="entry name" value="Trs120_TRAPPC9"/>
</dbReference>
<dbReference type="RefSeq" id="XP_012207523.1">
    <property type="nucleotide sequence ID" value="XM_012352133.1"/>
</dbReference>
<keyword evidence="3" id="KW-1185">Reference proteome</keyword>
<dbReference type="STRING" id="695850.A0A067BY19"/>
<dbReference type="Pfam" id="PF08626">
    <property type="entry name" value="TRAPPC9-Trs120"/>
    <property type="match status" value="1"/>
</dbReference>